<sequence>MGQLVSAQNTRPAGALPSDTKPNSKAQVNTVTLRKGRVLEEVPKKKKYTASIEGELVPKPVKENEKESEGSEPEVPKYARYLRDIVANKRRHIEFETVVLTEECSARVQSKLPPKLKDPGSFTIPLSHGKQELGRALCDLKASINLMSSSLFKQLGLGVLRPNTITLQLADRSLVMTEGIIEDVLVRVGKFILPANFIILDYKADEEVPIILGRQFLATGGAIIGLREGKLKMRVDDEEVTFNVYKALKLPKHYEDLCMITVVELKGIEQSSYVNCSDLDGTTELEKMVLQAECVKMIEKKIIDERGDLPRACKKARLHGRKKKRKHPT</sequence>
<dbReference type="Proteomes" id="UP000790787">
    <property type="component" value="Chromosome 2"/>
</dbReference>
<name>A0A1S4AIC7_TOBAC</name>
<dbReference type="PANTHER" id="PTHR33067:SF32">
    <property type="entry name" value="ASPARTIC PEPTIDASE DDI1-TYPE DOMAIN-CONTAINING PROTEIN"/>
    <property type="match status" value="1"/>
</dbReference>
<dbReference type="PaxDb" id="4097-A0A1S4AIC7"/>
<feature type="compositionally biased region" description="Polar residues" evidence="1">
    <location>
        <begin position="1"/>
        <end position="11"/>
    </location>
</feature>
<dbReference type="CDD" id="cd00303">
    <property type="entry name" value="retropepsin_like"/>
    <property type="match status" value="1"/>
</dbReference>
<dbReference type="AlphaFoldDB" id="A0A1S4AIC7"/>
<proteinExistence type="predicted"/>
<reference evidence="3" key="2">
    <citation type="submission" date="2025-08" db="UniProtKB">
        <authorList>
            <consortium name="RefSeq"/>
        </authorList>
    </citation>
    <scope>IDENTIFICATION</scope>
    <source>
        <tissue evidence="3">Leaf</tissue>
    </source>
</reference>
<evidence type="ECO:0000313" key="3">
    <source>
        <dbReference type="RefSeq" id="XP_016476369.1"/>
    </source>
</evidence>
<dbReference type="Gene3D" id="2.40.70.10">
    <property type="entry name" value="Acid Proteases"/>
    <property type="match status" value="1"/>
</dbReference>
<evidence type="ECO:0000256" key="1">
    <source>
        <dbReference type="SAM" id="MobiDB-lite"/>
    </source>
</evidence>
<organism evidence="2 3">
    <name type="scientific">Nicotiana tabacum</name>
    <name type="common">Common tobacco</name>
    <dbReference type="NCBI Taxonomy" id="4097"/>
    <lineage>
        <taxon>Eukaryota</taxon>
        <taxon>Viridiplantae</taxon>
        <taxon>Streptophyta</taxon>
        <taxon>Embryophyta</taxon>
        <taxon>Tracheophyta</taxon>
        <taxon>Spermatophyta</taxon>
        <taxon>Magnoliopsida</taxon>
        <taxon>eudicotyledons</taxon>
        <taxon>Gunneridae</taxon>
        <taxon>Pentapetalae</taxon>
        <taxon>asterids</taxon>
        <taxon>lamiids</taxon>
        <taxon>Solanales</taxon>
        <taxon>Solanaceae</taxon>
        <taxon>Nicotianoideae</taxon>
        <taxon>Nicotianeae</taxon>
        <taxon>Nicotiana</taxon>
    </lineage>
</organism>
<dbReference type="GeneID" id="107797961"/>
<evidence type="ECO:0000313" key="2">
    <source>
        <dbReference type="Proteomes" id="UP000790787"/>
    </source>
</evidence>
<gene>
    <name evidence="3" type="primary">LOC107797961</name>
</gene>
<accession>A0A1S4AIC7</accession>
<reference evidence="2" key="1">
    <citation type="journal article" date="2014" name="Nat. Commun.">
        <title>The tobacco genome sequence and its comparison with those of tomato and potato.</title>
        <authorList>
            <person name="Sierro N."/>
            <person name="Battey J.N."/>
            <person name="Ouadi S."/>
            <person name="Bakaher N."/>
            <person name="Bovet L."/>
            <person name="Willig A."/>
            <person name="Goepfert S."/>
            <person name="Peitsch M.C."/>
            <person name="Ivanov N.V."/>
        </authorList>
    </citation>
    <scope>NUCLEOTIDE SEQUENCE [LARGE SCALE GENOMIC DNA]</scope>
</reference>
<feature type="region of interest" description="Disordered" evidence="1">
    <location>
        <begin position="51"/>
        <end position="74"/>
    </location>
</feature>
<feature type="compositionally biased region" description="Basic and acidic residues" evidence="1">
    <location>
        <begin position="60"/>
        <end position="74"/>
    </location>
</feature>
<keyword evidence="2" id="KW-1185">Reference proteome</keyword>
<feature type="compositionally biased region" description="Polar residues" evidence="1">
    <location>
        <begin position="20"/>
        <end position="31"/>
    </location>
</feature>
<dbReference type="InterPro" id="IPR021109">
    <property type="entry name" value="Peptidase_aspartic_dom_sf"/>
</dbReference>
<feature type="region of interest" description="Disordered" evidence="1">
    <location>
        <begin position="1"/>
        <end position="31"/>
    </location>
</feature>
<dbReference type="OrthoDB" id="913488at2759"/>
<dbReference type="RefSeq" id="XP_016476369.1">
    <property type="nucleotide sequence ID" value="XM_016620883.1"/>
</dbReference>
<dbReference type="PANTHER" id="PTHR33067">
    <property type="entry name" value="RNA-DIRECTED DNA POLYMERASE-RELATED"/>
    <property type="match status" value="1"/>
</dbReference>
<protein>
    <submittedName>
        <fullName evidence="3">Uncharacterized protein LOC107797961</fullName>
    </submittedName>
</protein>
<dbReference type="KEGG" id="nta:107797961"/>